<dbReference type="AlphaFoldDB" id="A0ABD6EZW9"/>
<feature type="region of interest" description="Disordered" evidence="1">
    <location>
        <begin position="51"/>
        <end position="96"/>
    </location>
</feature>
<keyword evidence="3" id="KW-1185">Reference proteome</keyword>
<gene>
    <name evidence="2" type="ORF">AB6A40_011745</name>
</gene>
<sequence length="126" mass="13333">MAPNSSLLSVSSSRKSHEIVEVNAHERSILDRSYAAAVAASRQSANCGHTVVSRRRATSGGPPPINCYESGGSNTIGSSATSQPKQVMSAPPSSAPPLSFEMLAERPWVRAISSMNIMGFLLCSLW</sequence>
<comment type="caution">
    <text evidence="2">The sequence shown here is derived from an EMBL/GenBank/DDBJ whole genome shotgun (WGS) entry which is preliminary data.</text>
</comment>
<evidence type="ECO:0000256" key="1">
    <source>
        <dbReference type="SAM" id="MobiDB-lite"/>
    </source>
</evidence>
<proteinExistence type="predicted"/>
<evidence type="ECO:0000313" key="2">
    <source>
        <dbReference type="EMBL" id="MFH4985036.1"/>
    </source>
</evidence>
<dbReference type="EMBL" id="JBGFUD010026948">
    <property type="protein sequence ID" value="MFH4985036.1"/>
    <property type="molecule type" value="Genomic_DNA"/>
</dbReference>
<dbReference type="Proteomes" id="UP001608902">
    <property type="component" value="Unassembled WGS sequence"/>
</dbReference>
<evidence type="ECO:0000313" key="3">
    <source>
        <dbReference type="Proteomes" id="UP001608902"/>
    </source>
</evidence>
<accession>A0ABD6EZW9</accession>
<feature type="compositionally biased region" description="Polar residues" evidence="1">
    <location>
        <begin position="71"/>
        <end position="86"/>
    </location>
</feature>
<protein>
    <submittedName>
        <fullName evidence="2">Uncharacterized protein</fullName>
    </submittedName>
</protein>
<reference evidence="2 3" key="1">
    <citation type="submission" date="2024-08" db="EMBL/GenBank/DDBJ databases">
        <title>Gnathostoma spinigerum genome.</title>
        <authorList>
            <person name="Gonzalez-Bertolin B."/>
            <person name="Monzon S."/>
            <person name="Zaballos A."/>
            <person name="Jimenez P."/>
            <person name="Dekumyoy P."/>
            <person name="Varona S."/>
            <person name="Cuesta I."/>
            <person name="Sumanam S."/>
            <person name="Adisakwattana P."/>
            <person name="Gasser R.B."/>
            <person name="Hernandez-Gonzalez A."/>
            <person name="Young N.D."/>
            <person name="Perteguer M.J."/>
        </authorList>
    </citation>
    <scope>NUCLEOTIDE SEQUENCE [LARGE SCALE GENOMIC DNA]</scope>
    <source>
        <strain evidence="2">AL3</strain>
        <tissue evidence="2">Liver</tissue>
    </source>
</reference>
<name>A0ABD6EZW9_9BILA</name>
<organism evidence="2 3">
    <name type="scientific">Gnathostoma spinigerum</name>
    <dbReference type="NCBI Taxonomy" id="75299"/>
    <lineage>
        <taxon>Eukaryota</taxon>
        <taxon>Metazoa</taxon>
        <taxon>Ecdysozoa</taxon>
        <taxon>Nematoda</taxon>
        <taxon>Chromadorea</taxon>
        <taxon>Rhabditida</taxon>
        <taxon>Spirurina</taxon>
        <taxon>Gnathostomatomorpha</taxon>
        <taxon>Gnathostomatoidea</taxon>
        <taxon>Gnathostomatidae</taxon>
        <taxon>Gnathostoma</taxon>
    </lineage>
</organism>